<organism evidence="1 2">
    <name type="scientific">Crotalaria pallida</name>
    <name type="common">Smooth rattlebox</name>
    <name type="synonym">Crotalaria striata</name>
    <dbReference type="NCBI Taxonomy" id="3830"/>
    <lineage>
        <taxon>Eukaryota</taxon>
        <taxon>Viridiplantae</taxon>
        <taxon>Streptophyta</taxon>
        <taxon>Embryophyta</taxon>
        <taxon>Tracheophyta</taxon>
        <taxon>Spermatophyta</taxon>
        <taxon>Magnoliopsida</taxon>
        <taxon>eudicotyledons</taxon>
        <taxon>Gunneridae</taxon>
        <taxon>Pentapetalae</taxon>
        <taxon>rosids</taxon>
        <taxon>fabids</taxon>
        <taxon>Fabales</taxon>
        <taxon>Fabaceae</taxon>
        <taxon>Papilionoideae</taxon>
        <taxon>50 kb inversion clade</taxon>
        <taxon>genistoids sensu lato</taxon>
        <taxon>core genistoids</taxon>
        <taxon>Crotalarieae</taxon>
        <taxon>Crotalaria</taxon>
    </lineage>
</organism>
<keyword evidence="2" id="KW-1185">Reference proteome</keyword>
<accession>A0AAN9E9H7</accession>
<protein>
    <submittedName>
        <fullName evidence="1">Uncharacterized protein</fullName>
    </submittedName>
</protein>
<evidence type="ECO:0000313" key="2">
    <source>
        <dbReference type="Proteomes" id="UP001372338"/>
    </source>
</evidence>
<reference evidence="1 2" key="1">
    <citation type="submission" date="2024-01" db="EMBL/GenBank/DDBJ databases">
        <title>The genomes of 5 underutilized Papilionoideae crops provide insights into root nodulation and disease resistanc.</title>
        <authorList>
            <person name="Yuan L."/>
        </authorList>
    </citation>
    <scope>NUCLEOTIDE SEQUENCE [LARGE SCALE GENOMIC DNA]</scope>
    <source>
        <strain evidence="1">ZHUSHIDOU_FW_LH</strain>
        <tissue evidence="1">Leaf</tissue>
    </source>
</reference>
<evidence type="ECO:0000313" key="1">
    <source>
        <dbReference type="EMBL" id="KAK7250518.1"/>
    </source>
</evidence>
<name>A0AAN9E9H7_CROPI</name>
<proteinExistence type="predicted"/>
<gene>
    <name evidence="1" type="ORF">RIF29_33008</name>
</gene>
<comment type="caution">
    <text evidence="1">The sequence shown here is derived from an EMBL/GenBank/DDBJ whole genome shotgun (WGS) entry which is preliminary data.</text>
</comment>
<dbReference type="Proteomes" id="UP001372338">
    <property type="component" value="Unassembled WGS sequence"/>
</dbReference>
<sequence length="169" mass="18415">MRVAIRPLHCISFISHCIATASVDANAAHRNRLHPILLSCLLPCHASSPRGFPNLPSMVVLEMMAAMAVEELEMPLALVTRVMVIVDRGCNNGSCGGNGGPLMVNLASIDTSGIASLEELHNEIFVSNLAIANPMWEVIYKLKTIKFVKRIGRRIFLYVGEATDSKLDC</sequence>
<dbReference type="AlphaFoldDB" id="A0AAN9E9H7"/>
<dbReference type="EMBL" id="JAYWIO010000007">
    <property type="protein sequence ID" value="KAK7250518.1"/>
    <property type="molecule type" value="Genomic_DNA"/>
</dbReference>